<keyword evidence="1" id="KW-0175">Coiled coil</keyword>
<sequence>MEASESRTHQHITALSEQYEQLRKDYDVLSRTYREMENQRNQLQQKVTDLATTMTQSTNDSQSSHGSNDSKLHKTDQHNQVGLQQTSISVDQQQQNYDIQHKNELELLYNQYQQLIDVKDQELEDYGSRVQTLTSEQKKALESCRMELGDRISLLEAQVNDYEATIHSQNEILTTLQTQIGDMEQQKQKDQQIIHALIEEKTVLEDQLNRWMRYAI</sequence>
<organism evidence="3 4">
    <name type="scientific">Absidia repens</name>
    <dbReference type="NCBI Taxonomy" id="90262"/>
    <lineage>
        <taxon>Eukaryota</taxon>
        <taxon>Fungi</taxon>
        <taxon>Fungi incertae sedis</taxon>
        <taxon>Mucoromycota</taxon>
        <taxon>Mucoromycotina</taxon>
        <taxon>Mucoromycetes</taxon>
        <taxon>Mucorales</taxon>
        <taxon>Cunninghamellaceae</taxon>
        <taxon>Absidia</taxon>
    </lineage>
</organism>
<keyword evidence="4" id="KW-1185">Reference proteome</keyword>
<evidence type="ECO:0000313" key="3">
    <source>
        <dbReference type="EMBL" id="ORZ15361.1"/>
    </source>
</evidence>
<evidence type="ECO:0000313" key="4">
    <source>
        <dbReference type="Proteomes" id="UP000193560"/>
    </source>
</evidence>
<gene>
    <name evidence="3" type="ORF">BCR42DRAFT_52376</name>
</gene>
<name>A0A1X2IF69_9FUNG</name>
<feature type="compositionally biased region" description="Polar residues" evidence="2">
    <location>
        <begin position="54"/>
        <end position="67"/>
    </location>
</feature>
<protein>
    <submittedName>
        <fullName evidence="3">Uncharacterized protein</fullName>
    </submittedName>
</protein>
<evidence type="ECO:0000256" key="2">
    <source>
        <dbReference type="SAM" id="MobiDB-lite"/>
    </source>
</evidence>
<dbReference type="AlphaFoldDB" id="A0A1X2IF69"/>
<reference evidence="3 4" key="1">
    <citation type="submission" date="2016-07" db="EMBL/GenBank/DDBJ databases">
        <title>Pervasive Adenine N6-methylation of Active Genes in Fungi.</title>
        <authorList>
            <consortium name="DOE Joint Genome Institute"/>
            <person name="Mondo S.J."/>
            <person name="Dannebaum R.O."/>
            <person name="Kuo R.C."/>
            <person name="Labutti K."/>
            <person name="Haridas S."/>
            <person name="Kuo A."/>
            <person name="Salamov A."/>
            <person name="Ahrendt S.R."/>
            <person name="Lipzen A."/>
            <person name="Sullivan W."/>
            <person name="Andreopoulos W.B."/>
            <person name="Clum A."/>
            <person name="Lindquist E."/>
            <person name="Daum C."/>
            <person name="Ramamoorthy G.K."/>
            <person name="Gryganskyi A."/>
            <person name="Culley D."/>
            <person name="Magnuson J.K."/>
            <person name="James T.Y."/>
            <person name="O'Malley M.A."/>
            <person name="Stajich J.E."/>
            <person name="Spatafora J.W."/>
            <person name="Visel A."/>
            <person name="Grigoriev I.V."/>
        </authorList>
    </citation>
    <scope>NUCLEOTIDE SEQUENCE [LARGE SCALE GENOMIC DNA]</scope>
    <source>
        <strain evidence="3 4">NRRL 1336</strain>
    </source>
</reference>
<feature type="compositionally biased region" description="Basic and acidic residues" evidence="2">
    <location>
        <begin position="68"/>
        <end position="77"/>
    </location>
</feature>
<feature type="coiled-coil region" evidence="1">
    <location>
        <begin position="12"/>
        <end position="53"/>
    </location>
</feature>
<accession>A0A1X2IF69</accession>
<proteinExistence type="predicted"/>
<feature type="region of interest" description="Disordered" evidence="2">
    <location>
        <begin position="54"/>
        <end position="80"/>
    </location>
</feature>
<dbReference type="OrthoDB" id="2289094at2759"/>
<feature type="coiled-coil region" evidence="1">
    <location>
        <begin position="102"/>
        <end position="165"/>
    </location>
</feature>
<comment type="caution">
    <text evidence="3">The sequence shown here is derived from an EMBL/GenBank/DDBJ whole genome shotgun (WGS) entry which is preliminary data.</text>
</comment>
<dbReference type="EMBL" id="MCGE01000013">
    <property type="protein sequence ID" value="ORZ15361.1"/>
    <property type="molecule type" value="Genomic_DNA"/>
</dbReference>
<evidence type="ECO:0000256" key="1">
    <source>
        <dbReference type="SAM" id="Coils"/>
    </source>
</evidence>
<dbReference type="Proteomes" id="UP000193560">
    <property type="component" value="Unassembled WGS sequence"/>
</dbReference>